<dbReference type="EMBL" id="DF237100">
    <property type="protein sequence ID" value="GAQ83515.1"/>
    <property type="molecule type" value="Genomic_DNA"/>
</dbReference>
<feature type="region of interest" description="Disordered" evidence="5">
    <location>
        <begin position="101"/>
        <end position="139"/>
    </location>
</feature>
<dbReference type="Pfam" id="PF10280">
    <property type="entry name" value="Med11"/>
    <property type="match status" value="1"/>
</dbReference>
<keyword evidence="7" id="KW-1185">Reference proteome</keyword>
<keyword evidence="3 4" id="KW-0539">Nucleus</keyword>
<keyword evidence="4" id="KW-0010">Activator</keyword>
<evidence type="ECO:0000256" key="3">
    <source>
        <dbReference type="ARBA" id="ARBA00023242"/>
    </source>
</evidence>
<name>A0A1Y1HXZ1_KLENI</name>
<evidence type="ECO:0000256" key="2">
    <source>
        <dbReference type="ARBA" id="ARBA00008186"/>
    </source>
</evidence>
<proteinExistence type="inferred from homology"/>
<evidence type="ECO:0000256" key="4">
    <source>
        <dbReference type="RuleBase" id="RU364147"/>
    </source>
</evidence>
<evidence type="ECO:0000313" key="7">
    <source>
        <dbReference type="Proteomes" id="UP000054558"/>
    </source>
</evidence>
<comment type="subcellular location">
    <subcellularLocation>
        <location evidence="1 4">Nucleus</location>
    </subcellularLocation>
</comment>
<accession>A0A1Y1HXZ1</accession>
<reference evidence="6 7" key="1">
    <citation type="journal article" date="2014" name="Nat. Commun.">
        <title>Klebsormidium flaccidum genome reveals primary factors for plant terrestrial adaptation.</title>
        <authorList>
            <person name="Hori K."/>
            <person name="Maruyama F."/>
            <person name="Fujisawa T."/>
            <person name="Togashi T."/>
            <person name="Yamamoto N."/>
            <person name="Seo M."/>
            <person name="Sato S."/>
            <person name="Yamada T."/>
            <person name="Mori H."/>
            <person name="Tajima N."/>
            <person name="Moriyama T."/>
            <person name="Ikeuchi M."/>
            <person name="Watanabe M."/>
            <person name="Wada H."/>
            <person name="Kobayashi K."/>
            <person name="Saito M."/>
            <person name="Masuda T."/>
            <person name="Sasaki-Sekimoto Y."/>
            <person name="Mashiguchi K."/>
            <person name="Awai K."/>
            <person name="Shimojima M."/>
            <person name="Masuda S."/>
            <person name="Iwai M."/>
            <person name="Nobusawa T."/>
            <person name="Narise T."/>
            <person name="Kondo S."/>
            <person name="Saito H."/>
            <person name="Sato R."/>
            <person name="Murakawa M."/>
            <person name="Ihara Y."/>
            <person name="Oshima-Yamada Y."/>
            <person name="Ohtaka K."/>
            <person name="Satoh M."/>
            <person name="Sonobe K."/>
            <person name="Ishii M."/>
            <person name="Ohtani R."/>
            <person name="Kanamori-Sato M."/>
            <person name="Honoki R."/>
            <person name="Miyazaki D."/>
            <person name="Mochizuki H."/>
            <person name="Umetsu J."/>
            <person name="Higashi K."/>
            <person name="Shibata D."/>
            <person name="Kamiya Y."/>
            <person name="Sato N."/>
            <person name="Nakamura Y."/>
            <person name="Tabata S."/>
            <person name="Ida S."/>
            <person name="Kurokawa K."/>
            <person name="Ohta H."/>
        </authorList>
    </citation>
    <scope>NUCLEOTIDE SEQUENCE [LARGE SCALE GENOMIC DNA]</scope>
    <source>
        <strain evidence="6 7">NIES-2285</strain>
    </source>
</reference>
<dbReference type="InterPro" id="IPR019404">
    <property type="entry name" value="Mediator_Med11"/>
</dbReference>
<dbReference type="GO" id="GO:0006357">
    <property type="term" value="P:regulation of transcription by RNA polymerase II"/>
    <property type="evidence" value="ECO:0007669"/>
    <property type="project" value="InterPro"/>
</dbReference>
<sequence length="139" mass="15792">MSSFDSLQSVEQRVIRVVNIAATVMEEMSSTSGPRQDRVTSLCSEFMSEIKEIQSRLREEIKNMTEYKPFENCDYVSQAKSTISAEKVSNLQRQLEELQKDVGRREPDANLPLEVVPLRTEISNGNHSLPMEPGGRESR</sequence>
<dbReference type="PANTHER" id="PTHR22890">
    <property type="entry name" value="MEDIATOR OF RNA POLYMERASE II TRANSCRIPTION SUBUNIT 11"/>
    <property type="match status" value="1"/>
</dbReference>
<comment type="similarity">
    <text evidence="2 4">Belongs to the Mediator complex subunit 11 family.</text>
</comment>
<organism evidence="6 7">
    <name type="scientific">Klebsormidium nitens</name>
    <name type="common">Green alga</name>
    <name type="synonym">Ulothrix nitens</name>
    <dbReference type="NCBI Taxonomy" id="105231"/>
    <lineage>
        <taxon>Eukaryota</taxon>
        <taxon>Viridiplantae</taxon>
        <taxon>Streptophyta</taxon>
        <taxon>Klebsormidiophyceae</taxon>
        <taxon>Klebsormidiales</taxon>
        <taxon>Klebsormidiaceae</taxon>
        <taxon>Klebsormidium</taxon>
    </lineage>
</organism>
<keyword evidence="4" id="KW-0805">Transcription regulation</keyword>
<dbReference type="AlphaFoldDB" id="A0A1Y1HXZ1"/>
<protein>
    <recommendedName>
        <fullName evidence="4">Mediator of RNA polymerase II transcription subunit 11</fullName>
    </recommendedName>
    <alternativeName>
        <fullName evidence="4">Mediator complex subunit 11</fullName>
    </alternativeName>
</protein>
<keyword evidence="4" id="KW-0804">Transcription</keyword>
<dbReference type="OMA" id="KLDCVIG"/>
<evidence type="ECO:0000313" key="6">
    <source>
        <dbReference type="EMBL" id="GAQ83515.1"/>
    </source>
</evidence>
<dbReference type="Gene3D" id="1.10.287.3490">
    <property type="match status" value="1"/>
</dbReference>
<evidence type="ECO:0000256" key="1">
    <source>
        <dbReference type="ARBA" id="ARBA00004123"/>
    </source>
</evidence>
<comment type="function">
    <text evidence="4">Component of the Mediator complex, a coactivator involved in the regulated transcription of nearly all RNA polymerase II-dependent genes. Mediator functions as a bridge to convey information from gene-specific regulatory proteins to the basal RNA polymerase II transcription machinery. Mediator is recruited to promoters by direct interactions with regulatory proteins and serves as a scaffold for the assembly of a functional pre-initiation complex with RNA polymerase II and the general transcription factors.</text>
</comment>
<dbReference type="OrthoDB" id="5418434at2759"/>
<dbReference type="GO" id="GO:0003712">
    <property type="term" value="F:transcription coregulator activity"/>
    <property type="evidence" value="ECO:0007669"/>
    <property type="project" value="InterPro"/>
</dbReference>
<gene>
    <name evidence="4" type="primary">MED11</name>
    <name evidence="6" type="ORF">KFL_001510180</name>
</gene>
<dbReference type="STRING" id="105231.A0A1Y1HXZ1"/>
<dbReference type="Proteomes" id="UP000054558">
    <property type="component" value="Unassembled WGS sequence"/>
</dbReference>
<comment type="subunit">
    <text evidence="4">Component of the Mediator complex.</text>
</comment>
<evidence type="ECO:0000256" key="5">
    <source>
        <dbReference type="SAM" id="MobiDB-lite"/>
    </source>
</evidence>
<dbReference type="GO" id="GO:0016592">
    <property type="term" value="C:mediator complex"/>
    <property type="evidence" value="ECO:0000318"/>
    <property type="project" value="GO_Central"/>
</dbReference>